<keyword evidence="1" id="KW-0812">Transmembrane</keyword>
<accession>A0A0R1H2E8</accession>
<feature type="transmembrane region" description="Helical" evidence="1">
    <location>
        <begin position="18"/>
        <end position="37"/>
    </location>
</feature>
<keyword evidence="1" id="KW-1133">Transmembrane helix</keyword>
<proteinExistence type="predicted"/>
<name>A0A0R1H2E8_9LACO</name>
<evidence type="ECO:0000313" key="3">
    <source>
        <dbReference type="Proteomes" id="UP000050909"/>
    </source>
</evidence>
<sequence>MDELIFILFFEGKIMDTYIFGILFVVLMSVVDFFMAIKAFRDNRTRHGVLMMLLAFAFMIGAIVLIVIR</sequence>
<dbReference type="AlphaFoldDB" id="A0A0R1H2E8"/>
<gene>
    <name evidence="2" type="ORF">FC62_GL000673</name>
</gene>
<reference evidence="2 3" key="1">
    <citation type="journal article" date="2015" name="Genome Announc.">
        <title>Expanding the biotechnology potential of lactobacilli through comparative genomics of 213 strains and associated genera.</title>
        <authorList>
            <person name="Sun Z."/>
            <person name="Harris H.M."/>
            <person name="McCann A."/>
            <person name="Guo C."/>
            <person name="Argimon S."/>
            <person name="Zhang W."/>
            <person name="Yang X."/>
            <person name="Jeffery I.B."/>
            <person name="Cooney J.C."/>
            <person name="Kagawa T.F."/>
            <person name="Liu W."/>
            <person name="Song Y."/>
            <person name="Salvetti E."/>
            <person name="Wrobel A."/>
            <person name="Rasinkangas P."/>
            <person name="Parkhill J."/>
            <person name="Rea M.C."/>
            <person name="O'Sullivan O."/>
            <person name="Ritari J."/>
            <person name="Douillard F.P."/>
            <person name="Paul Ross R."/>
            <person name="Yang R."/>
            <person name="Briner A.E."/>
            <person name="Felis G.E."/>
            <person name="de Vos W.M."/>
            <person name="Barrangou R."/>
            <person name="Klaenhammer T.R."/>
            <person name="Caufield P.W."/>
            <person name="Cui Y."/>
            <person name="Zhang H."/>
            <person name="O'Toole P.W."/>
        </authorList>
    </citation>
    <scope>NUCLEOTIDE SEQUENCE [LARGE SCALE GENOMIC DNA]</scope>
    <source>
        <strain evidence="2 3">DSM 20534</strain>
    </source>
</reference>
<comment type="caution">
    <text evidence="2">The sequence shown here is derived from an EMBL/GenBank/DDBJ whole genome shotgun (WGS) entry which is preliminary data.</text>
</comment>
<keyword evidence="3" id="KW-1185">Reference proteome</keyword>
<dbReference type="Proteomes" id="UP000050909">
    <property type="component" value="Unassembled WGS sequence"/>
</dbReference>
<evidence type="ECO:0000313" key="2">
    <source>
        <dbReference type="EMBL" id="KRK37908.1"/>
    </source>
</evidence>
<feature type="transmembrane region" description="Helical" evidence="1">
    <location>
        <begin position="49"/>
        <end position="68"/>
    </location>
</feature>
<evidence type="ECO:0000256" key="1">
    <source>
        <dbReference type="SAM" id="Phobius"/>
    </source>
</evidence>
<organism evidence="2 3">
    <name type="scientific">Amylolactobacillus amylotrophicus DSM 20534</name>
    <dbReference type="NCBI Taxonomy" id="1423722"/>
    <lineage>
        <taxon>Bacteria</taxon>
        <taxon>Bacillati</taxon>
        <taxon>Bacillota</taxon>
        <taxon>Bacilli</taxon>
        <taxon>Lactobacillales</taxon>
        <taxon>Lactobacillaceae</taxon>
        <taxon>Amylolactobacillus</taxon>
    </lineage>
</organism>
<dbReference type="PATRIC" id="fig|1423722.3.peg.688"/>
<dbReference type="EMBL" id="AZCV01000002">
    <property type="protein sequence ID" value="KRK37908.1"/>
    <property type="molecule type" value="Genomic_DNA"/>
</dbReference>
<keyword evidence="1" id="KW-0472">Membrane</keyword>
<protein>
    <submittedName>
        <fullName evidence="2">Uncharacterized protein</fullName>
    </submittedName>
</protein>